<dbReference type="Proteomes" id="UP000249419">
    <property type="component" value="Unassembled WGS sequence"/>
</dbReference>
<dbReference type="SUPFAM" id="SSF52540">
    <property type="entry name" value="P-loop containing nucleoside triphosphate hydrolases"/>
    <property type="match status" value="1"/>
</dbReference>
<keyword evidence="2" id="KW-0808">Transferase</keyword>
<dbReference type="Pfam" id="PF00485">
    <property type="entry name" value="PRK"/>
    <property type="match status" value="1"/>
</dbReference>
<gene>
    <name evidence="2" type="ORF">PSN13_00438</name>
</gene>
<protein>
    <submittedName>
        <fullName evidence="2">Uridine kinase</fullName>
    </submittedName>
</protein>
<dbReference type="InterPro" id="IPR006083">
    <property type="entry name" value="PRK/URK"/>
</dbReference>
<proteinExistence type="predicted"/>
<evidence type="ECO:0000259" key="1">
    <source>
        <dbReference type="Pfam" id="PF00485"/>
    </source>
</evidence>
<keyword evidence="2" id="KW-0418">Kinase</keyword>
<accession>A0A328NZ88</accession>
<dbReference type="RefSeq" id="WP_258400248.1">
    <property type="nucleotide sequence ID" value="NZ_PYAG01000001.1"/>
</dbReference>
<dbReference type="GO" id="GO:0016301">
    <property type="term" value="F:kinase activity"/>
    <property type="evidence" value="ECO:0007669"/>
    <property type="project" value="UniProtKB-KW"/>
</dbReference>
<dbReference type="InterPro" id="IPR027417">
    <property type="entry name" value="P-loop_NTPase"/>
</dbReference>
<dbReference type="Gene3D" id="3.40.50.300">
    <property type="entry name" value="P-loop containing nucleotide triphosphate hydrolases"/>
    <property type="match status" value="1"/>
</dbReference>
<sequence>MSVVRGQLLDDVADMVPTFPAPQCVRVAVDGVDGVGKSTFAGELAALLSDRGRHVVHVSADDFHHRRGVRHRRGRDSPEGFWLDSYDYEALVHNVLEPFGLGGSRRYRPAAHDLRTDEVLDLAWRTAAPGTVLIVDGLFLHRDELVEFWDFSVLLDAPFAVTVARMARRDGSHRDPEHPSLGRYVGGQRLYFAACAPHERADVVIDNQDVTRPVLAKVDIGRRSSR</sequence>
<dbReference type="AlphaFoldDB" id="A0A328NZ88"/>
<organism evidence="2 3">
    <name type="scientific">Micromonospora saelicesensis</name>
    <dbReference type="NCBI Taxonomy" id="285676"/>
    <lineage>
        <taxon>Bacteria</taxon>
        <taxon>Bacillati</taxon>
        <taxon>Actinomycetota</taxon>
        <taxon>Actinomycetes</taxon>
        <taxon>Micromonosporales</taxon>
        <taxon>Micromonosporaceae</taxon>
        <taxon>Micromonospora</taxon>
    </lineage>
</organism>
<feature type="domain" description="Phosphoribulokinase/uridine kinase" evidence="1">
    <location>
        <begin position="27"/>
        <end position="174"/>
    </location>
</feature>
<name>A0A328NZ88_9ACTN</name>
<evidence type="ECO:0000313" key="2">
    <source>
        <dbReference type="EMBL" id="RAO39414.1"/>
    </source>
</evidence>
<comment type="caution">
    <text evidence="2">The sequence shown here is derived from an EMBL/GenBank/DDBJ whole genome shotgun (WGS) entry which is preliminary data.</text>
</comment>
<dbReference type="EMBL" id="PYAG01000001">
    <property type="protein sequence ID" value="RAO39414.1"/>
    <property type="molecule type" value="Genomic_DNA"/>
</dbReference>
<evidence type="ECO:0000313" key="3">
    <source>
        <dbReference type="Proteomes" id="UP000249419"/>
    </source>
</evidence>
<dbReference type="GO" id="GO:0005524">
    <property type="term" value="F:ATP binding"/>
    <property type="evidence" value="ECO:0007669"/>
    <property type="project" value="InterPro"/>
</dbReference>
<reference evidence="2 3" key="1">
    <citation type="submission" date="2018-03" db="EMBL/GenBank/DDBJ databases">
        <title>Defining the species Micromonospora saelicesensis and Micromonospora noduli under the framework of genomics.</title>
        <authorList>
            <person name="Riesco R."/>
            <person name="Trujillo M.E."/>
        </authorList>
    </citation>
    <scope>NUCLEOTIDE SEQUENCE [LARGE SCALE GENOMIC DNA]</scope>
    <source>
        <strain evidence="2 3">PSN13</strain>
    </source>
</reference>